<dbReference type="GO" id="GO:0000466">
    <property type="term" value="P:maturation of 5.8S rRNA from tricistronic rRNA transcript (SSU-rRNA, 5.8S rRNA, LSU-rRNA)"/>
    <property type="evidence" value="ECO:0007669"/>
    <property type="project" value="UniProtKB-UniRule"/>
</dbReference>
<keyword evidence="2 4" id="KW-0698">rRNA processing</keyword>
<evidence type="ECO:0000256" key="3">
    <source>
        <dbReference type="ARBA" id="ARBA00023242"/>
    </source>
</evidence>
<sequence length="526" mass="61816">MRVRKKYTSGAATNYVTRRKAMRKLQLSLNDFRRLCILKGIYPHEPQHKKKVNKGSTENHIYYYVKDVNFLAHDPIIKKFRDYKIFLRRLTTAKAKREEERVKHLHENKPEYQLDYIVKERYPTFTSALRDLDDPLCLCFAFSVLPHTSKIPTKFITECYRLTAEFNHFVIESQALTKVFVSIKGIYYQAEIMGEKVTWLVAHERGIGHVEGVDFAVMTTFVEFYVTLLSFVNYRLYRSIGLFYPPKIAGSLTEPETEEDFEKIYCLARPLNKSEEGEVAEPMPDADIDEGQGRESLEEKIKEETMRKRLFFNCRFWLNREVPKTALTLVIRSCGGTVSWDDCPAALFKEDDPRITHQIIDRPMPNSTNVTRAYVQPQWIFDSFNVRKRLPVEKYLPGSVLPPHLSPFTTDRPDEYIPPERIEQLKEEGKDVTHLLPKAEEKPQKVKKVKKDNEKKEETKMSVELGRTHKKHKQKEINEKGHDLKLREMMIAKKHKRVYQKIKYGIKRKARENRQLAQKRAAIDAQ</sequence>
<dbReference type="SUPFAM" id="SSF52113">
    <property type="entry name" value="BRCT domain"/>
    <property type="match status" value="1"/>
</dbReference>
<comment type="similarity">
    <text evidence="4">Belongs to the pescadillo family.</text>
</comment>
<evidence type="ECO:0000313" key="8">
    <source>
        <dbReference type="Proteomes" id="UP001608902"/>
    </source>
</evidence>
<comment type="caution">
    <text evidence="7">The sequence shown here is derived from an EMBL/GenBank/DDBJ whole genome shotgun (WGS) entry which is preliminary data.</text>
</comment>
<evidence type="ECO:0000256" key="5">
    <source>
        <dbReference type="SAM" id="MobiDB-lite"/>
    </source>
</evidence>
<comment type="function">
    <text evidence="4">Required for maturation of ribosomal RNAs and formation of the large ribosomal subunit.</text>
</comment>
<keyword evidence="3 4" id="KW-0539">Nucleus</keyword>
<feature type="compositionally biased region" description="Basic and acidic residues" evidence="5">
    <location>
        <begin position="451"/>
        <end position="461"/>
    </location>
</feature>
<dbReference type="PANTHER" id="PTHR12221:SF6">
    <property type="entry name" value="PESCADILLO HOMOLOG"/>
    <property type="match status" value="1"/>
</dbReference>
<evidence type="ECO:0000256" key="1">
    <source>
        <dbReference type="ARBA" id="ARBA00022517"/>
    </source>
</evidence>
<dbReference type="InterPro" id="IPR001357">
    <property type="entry name" value="BRCT_dom"/>
</dbReference>
<feature type="domain" description="BRCT" evidence="6">
    <location>
        <begin position="306"/>
        <end position="397"/>
    </location>
</feature>
<dbReference type="EMBL" id="JBGFUD010006044">
    <property type="protein sequence ID" value="MFH4980761.1"/>
    <property type="molecule type" value="Genomic_DNA"/>
</dbReference>
<dbReference type="GO" id="GO:0005730">
    <property type="term" value="C:nucleolus"/>
    <property type="evidence" value="ECO:0007669"/>
    <property type="project" value="UniProtKB-SubCell"/>
</dbReference>
<protein>
    <recommendedName>
        <fullName evidence="4">Pescadillo homolog</fullName>
    </recommendedName>
</protein>
<dbReference type="GO" id="GO:0030687">
    <property type="term" value="C:preribosome, large subunit precursor"/>
    <property type="evidence" value="ECO:0007669"/>
    <property type="project" value="UniProtKB-UniRule"/>
</dbReference>
<dbReference type="Pfam" id="PF16589">
    <property type="entry name" value="BRCT_2"/>
    <property type="match status" value="1"/>
</dbReference>
<reference evidence="7 8" key="1">
    <citation type="submission" date="2024-08" db="EMBL/GenBank/DDBJ databases">
        <title>Gnathostoma spinigerum genome.</title>
        <authorList>
            <person name="Gonzalez-Bertolin B."/>
            <person name="Monzon S."/>
            <person name="Zaballos A."/>
            <person name="Jimenez P."/>
            <person name="Dekumyoy P."/>
            <person name="Varona S."/>
            <person name="Cuesta I."/>
            <person name="Sumanam S."/>
            <person name="Adisakwattana P."/>
            <person name="Gasser R.B."/>
            <person name="Hernandez-Gonzalez A."/>
            <person name="Young N.D."/>
            <person name="Perteguer M.J."/>
        </authorList>
    </citation>
    <scope>NUCLEOTIDE SEQUENCE [LARGE SCALE GENOMIC DNA]</scope>
    <source>
        <strain evidence="7">AL3</strain>
        <tissue evidence="7">Liver</tissue>
    </source>
</reference>
<dbReference type="GO" id="GO:0005654">
    <property type="term" value="C:nucleoplasm"/>
    <property type="evidence" value="ECO:0007669"/>
    <property type="project" value="UniProtKB-SubCell"/>
</dbReference>
<dbReference type="InterPro" id="IPR010613">
    <property type="entry name" value="PES"/>
</dbReference>
<dbReference type="Proteomes" id="UP001608902">
    <property type="component" value="Unassembled WGS sequence"/>
</dbReference>
<dbReference type="PANTHER" id="PTHR12221">
    <property type="entry name" value="PESCADILLO - RELATED"/>
    <property type="match status" value="1"/>
</dbReference>
<proteinExistence type="inferred from homology"/>
<comment type="subcellular location">
    <subcellularLocation>
        <location evidence="4">Nucleus</location>
        <location evidence="4">Nucleolus</location>
    </subcellularLocation>
    <subcellularLocation>
        <location evidence="4">Nucleus</location>
        <location evidence="4">Nucleoplasm</location>
    </subcellularLocation>
</comment>
<evidence type="ECO:0000256" key="2">
    <source>
        <dbReference type="ARBA" id="ARBA00022552"/>
    </source>
</evidence>
<keyword evidence="1 4" id="KW-0690">Ribosome biogenesis</keyword>
<dbReference type="FunFam" id="3.40.50.10190:FF:000002">
    <property type="entry name" value="Pescadillo homolog"/>
    <property type="match status" value="1"/>
</dbReference>
<accession>A0ABD6ENA8</accession>
<feature type="region of interest" description="Disordered" evidence="5">
    <location>
        <begin position="442"/>
        <end position="461"/>
    </location>
</feature>
<evidence type="ECO:0000313" key="7">
    <source>
        <dbReference type="EMBL" id="MFH4980761.1"/>
    </source>
</evidence>
<evidence type="ECO:0000259" key="6">
    <source>
        <dbReference type="PROSITE" id="PS50172"/>
    </source>
</evidence>
<dbReference type="Gene3D" id="3.40.50.10190">
    <property type="entry name" value="BRCT domain"/>
    <property type="match status" value="1"/>
</dbReference>
<dbReference type="GO" id="GO:0000463">
    <property type="term" value="P:maturation of LSU-rRNA from tricistronic rRNA transcript (SSU-rRNA, 5.8S rRNA, LSU-rRNA)"/>
    <property type="evidence" value="ECO:0007669"/>
    <property type="project" value="UniProtKB-UniRule"/>
</dbReference>
<dbReference type="GO" id="GO:0043021">
    <property type="term" value="F:ribonucleoprotein complex binding"/>
    <property type="evidence" value="ECO:0007669"/>
    <property type="project" value="UniProtKB-UniRule"/>
</dbReference>
<dbReference type="InterPro" id="IPR036420">
    <property type="entry name" value="BRCT_dom_sf"/>
</dbReference>
<dbReference type="AlphaFoldDB" id="A0ABD6ENA8"/>
<keyword evidence="8" id="KW-1185">Reference proteome</keyword>
<evidence type="ECO:0000256" key="4">
    <source>
        <dbReference type="HAMAP-Rule" id="MF_03028"/>
    </source>
</evidence>
<dbReference type="CDD" id="cd17709">
    <property type="entry name" value="BRCT_pescadillo_like"/>
    <property type="match status" value="1"/>
</dbReference>
<dbReference type="HAMAP" id="MF_03028">
    <property type="entry name" value="Pescadillo"/>
    <property type="match status" value="1"/>
</dbReference>
<name>A0ABD6ENA8_9BILA</name>
<dbReference type="Pfam" id="PF06732">
    <property type="entry name" value="Pescadillo_N"/>
    <property type="match status" value="1"/>
</dbReference>
<gene>
    <name evidence="7" type="ORF">AB6A40_007470</name>
</gene>
<dbReference type="PROSITE" id="PS50172">
    <property type="entry name" value="BRCT"/>
    <property type="match status" value="1"/>
</dbReference>
<organism evidence="7 8">
    <name type="scientific">Gnathostoma spinigerum</name>
    <dbReference type="NCBI Taxonomy" id="75299"/>
    <lineage>
        <taxon>Eukaryota</taxon>
        <taxon>Metazoa</taxon>
        <taxon>Ecdysozoa</taxon>
        <taxon>Nematoda</taxon>
        <taxon>Chromadorea</taxon>
        <taxon>Rhabditida</taxon>
        <taxon>Spirurina</taxon>
        <taxon>Gnathostomatomorpha</taxon>
        <taxon>Gnathostomatoidea</taxon>
        <taxon>Gnathostomatidae</taxon>
        <taxon>Gnathostoma</taxon>
    </lineage>
</organism>